<reference evidence="1 2" key="1">
    <citation type="submission" date="2019-02" db="EMBL/GenBank/DDBJ databases">
        <title>Deep-cultivation of Planctomycetes and their phenomic and genomic characterization uncovers novel biology.</title>
        <authorList>
            <person name="Wiegand S."/>
            <person name="Jogler M."/>
            <person name="Boedeker C."/>
            <person name="Pinto D."/>
            <person name="Vollmers J."/>
            <person name="Rivas-Marin E."/>
            <person name="Kohn T."/>
            <person name="Peeters S.H."/>
            <person name="Heuer A."/>
            <person name="Rast P."/>
            <person name="Oberbeckmann S."/>
            <person name="Bunk B."/>
            <person name="Jeske O."/>
            <person name="Meyerdierks A."/>
            <person name="Storesund J.E."/>
            <person name="Kallscheuer N."/>
            <person name="Luecker S."/>
            <person name="Lage O.M."/>
            <person name="Pohl T."/>
            <person name="Merkel B.J."/>
            <person name="Hornburger P."/>
            <person name="Mueller R.-W."/>
            <person name="Bruemmer F."/>
            <person name="Labrenz M."/>
            <person name="Spormann A.M."/>
            <person name="Op den Camp H."/>
            <person name="Overmann J."/>
            <person name="Amann R."/>
            <person name="Jetten M.S.M."/>
            <person name="Mascher T."/>
            <person name="Medema M.H."/>
            <person name="Devos D.P."/>
            <person name="Kaster A.-K."/>
            <person name="Ovreas L."/>
            <person name="Rohde M."/>
            <person name="Galperin M.Y."/>
            <person name="Jogler C."/>
        </authorList>
    </citation>
    <scope>NUCLEOTIDE SEQUENCE [LARGE SCALE GENOMIC DNA]</scope>
    <source>
        <strain evidence="1 2">ElP</strain>
    </source>
</reference>
<dbReference type="AlphaFoldDB" id="A0A518H6Q8"/>
<dbReference type="RefSeq" id="WP_145273021.1">
    <property type="nucleotide sequence ID" value="NZ_CP036426.1"/>
</dbReference>
<dbReference type="Proteomes" id="UP000317835">
    <property type="component" value="Chromosome"/>
</dbReference>
<dbReference type="PROSITE" id="PS51257">
    <property type="entry name" value="PROKAR_LIPOPROTEIN"/>
    <property type="match status" value="1"/>
</dbReference>
<name>A0A518H6Q8_9BACT</name>
<evidence type="ECO:0000313" key="2">
    <source>
        <dbReference type="Proteomes" id="UP000317835"/>
    </source>
</evidence>
<organism evidence="1 2">
    <name type="scientific">Tautonia plasticadhaerens</name>
    <dbReference type="NCBI Taxonomy" id="2527974"/>
    <lineage>
        <taxon>Bacteria</taxon>
        <taxon>Pseudomonadati</taxon>
        <taxon>Planctomycetota</taxon>
        <taxon>Planctomycetia</taxon>
        <taxon>Isosphaerales</taxon>
        <taxon>Isosphaeraceae</taxon>
        <taxon>Tautonia</taxon>
    </lineage>
</organism>
<keyword evidence="2" id="KW-1185">Reference proteome</keyword>
<dbReference type="EMBL" id="CP036426">
    <property type="protein sequence ID" value="QDV36559.1"/>
    <property type="molecule type" value="Genomic_DNA"/>
</dbReference>
<dbReference type="KEGG" id="tpla:ElP_44870"/>
<accession>A0A518H6Q8</accession>
<evidence type="ECO:0000313" key="1">
    <source>
        <dbReference type="EMBL" id="QDV36559.1"/>
    </source>
</evidence>
<gene>
    <name evidence="1" type="ORF">ElP_44870</name>
</gene>
<proteinExistence type="predicted"/>
<evidence type="ECO:0008006" key="3">
    <source>
        <dbReference type="Google" id="ProtNLM"/>
    </source>
</evidence>
<dbReference type="OrthoDB" id="270268at2"/>
<sequence length="175" mass="20100">MARPGRFALFAAIACLSAGTTGCGYSLRAPYDETIRTVYVPIFRSFSFREDINIRLQEEVVKEIERRTPYRVVDSIEQADTVLSGTVLFTTKYTTVVNPNNLPRQLFADLTVEASWEDVRPEAQLDRDEDYEPPKVQIYQSVPFFIEPGETTFLAYQEAIRRTAVDIVNMMEEPW</sequence>
<protein>
    <recommendedName>
        <fullName evidence="3">Lipopolysaccharide-assembly</fullName>
    </recommendedName>
</protein>